<gene>
    <name evidence="8" type="ORF">BD36_04580</name>
</gene>
<dbReference type="NCBIfam" id="TIGR01403">
    <property type="entry name" value="fliQ_rel_III"/>
    <property type="match status" value="1"/>
</dbReference>
<evidence type="ECO:0000256" key="4">
    <source>
        <dbReference type="ARBA" id="ARBA00022692"/>
    </source>
</evidence>
<evidence type="ECO:0000256" key="5">
    <source>
        <dbReference type="ARBA" id="ARBA00022989"/>
    </source>
</evidence>
<dbReference type="Proteomes" id="UP000260363">
    <property type="component" value="Chromosome"/>
</dbReference>
<dbReference type="InterPro" id="IPR006306">
    <property type="entry name" value="T3SS_HrpO"/>
</dbReference>
<evidence type="ECO:0000256" key="1">
    <source>
        <dbReference type="ARBA" id="ARBA00004651"/>
    </source>
</evidence>
<evidence type="ECO:0000313" key="8">
    <source>
        <dbReference type="EMBL" id="AJR10917.1"/>
    </source>
</evidence>
<keyword evidence="4 7" id="KW-0812">Transmembrane</keyword>
<proteinExistence type="inferred from homology"/>
<keyword evidence="3" id="KW-1003">Cell membrane</keyword>
<dbReference type="KEGG" id="cmm:NC80_04300"/>
<dbReference type="KEGG" id="cmg:NC81_04320"/>
<organism evidence="8 9">
    <name type="scientific">Chlamydia muridarum</name>
    <dbReference type="NCBI Taxonomy" id="83560"/>
    <lineage>
        <taxon>Bacteria</taxon>
        <taxon>Pseudomonadati</taxon>
        <taxon>Chlamydiota</taxon>
        <taxon>Chlamydiia</taxon>
        <taxon>Chlamydiales</taxon>
        <taxon>Chlamydiaceae</taxon>
        <taxon>Chlamydia/Chlamydophila group</taxon>
        <taxon>Chlamydia</taxon>
    </lineage>
</organism>
<name>A0A097KFY6_CHLMR</name>
<dbReference type="STRING" id="83560.NC80_04300"/>
<dbReference type="InterPro" id="IPR002191">
    <property type="entry name" value="Bac_export_3"/>
</dbReference>
<dbReference type="PANTHER" id="PTHR34040:SF2">
    <property type="entry name" value="FLAGELLAR BIOSYNTHETIC PROTEIN FLIQ"/>
    <property type="match status" value="1"/>
</dbReference>
<dbReference type="PANTHER" id="PTHR34040">
    <property type="entry name" value="FLAGELLAR BIOSYNTHETIC PROTEIN FLIQ"/>
    <property type="match status" value="1"/>
</dbReference>
<evidence type="ECO:0000256" key="6">
    <source>
        <dbReference type="ARBA" id="ARBA00023136"/>
    </source>
</evidence>
<dbReference type="GeneID" id="1246220"/>
<dbReference type="OMA" id="RSAIWTI"/>
<dbReference type="Pfam" id="PF01313">
    <property type="entry name" value="Bac_export_3"/>
    <property type="match status" value="1"/>
</dbReference>
<dbReference type="PIRSF" id="PIRSF004669">
    <property type="entry name" value="FliQ"/>
    <property type="match status" value="1"/>
</dbReference>
<sequence>MLMLATSFKSMLFEYSYEALLLILIISAPPIILASIVGIMVAIFQAATQIQEQTFAFAIKLVVIFGTLMITGGWLCSMILRFAAQIFTNFYKWK</sequence>
<accession>A0A097KFY6</accession>
<protein>
    <submittedName>
        <fullName evidence="8">Preprotein translocase S</fullName>
    </submittedName>
</protein>
<feature type="transmembrane region" description="Helical" evidence="7">
    <location>
        <begin position="55"/>
        <end position="84"/>
    </location>
</feature>
<keyword evidence="5 7" id="KW-1133">Transmembrane helix</keyword>
<dbReference type="GO" id="GO:0009306">
    <property type="term" value="P:protein secretion"/>
    <property type="evidence" value="ECO:0007669"/>
    <property type="project" value="InterPro"/>
</dbReference>
<comment type="similarity">
    <text evidence="2">Belongs to the FliQ/MopD/SpaQ family.</text>
</comment>
<dbReference type="KEGG" id="cmx:DNC_04330"/>
<dbReference type="PRINTS" id="PR00952">
    <property type="entry name" value="TYPE3IMQPROT"/>
</dbReference>
<comment type="subcellular location">
    <subcellularLocation>
        <location evidence="1">Cell membrane</location>
        <topology evidence="1">Multi-pass membrane protein</topology>
    </subcellularLocation>
</comment>
<dbReference type="RefSeq" id="WP_010231754.1">
    <property type="nucleotide sequence ID" value="NZ_CP007217.1"/>
</dbReference>
<dbReference type="GO" id="GO:0005886">
    <property type="term" value="C:plasma membrane"/>
    <property type="evidence" value="ECO:0007669"/>
    <property type="project" value="UniProtKB-SubCell"/>
</dbReference>
<evidence type="ECO:0000256" key="2">
    <source>
        <dbReference type="ARBA" id="ARBA00006156"/>
    </source>
</evidence>
<dbReference type="AlphaFoldDB" id="A0A097KFY6"/>
<dbReference type="EMBL" id="CP007217">
    <property type="protein sequence ID" value="AJR10917.1"/>
    <property type="molecule type" value="Genomic_DNA"/>
</dbReference>
<evidence type="ECO:0000313" key="9">
    <source>
        <dbReference type="Proteomes" id="UP000260363"/>
    </source>
</evidence>
<evidence type="ECO:0000256" key="3">
    <source>
        <dbReference type="ARBA" id="ARBA00022475"/>
    </source>
</evidence>
<dbReference type="PATRIC" id="fig|83560.10.peg.881"/>
<feature type="transmembrane region" description="Helical" evidence="7">
    <location>
        <begin position="20"/>
        <end position="43"/>
    </location>
</feature>
<evidence type="ECO:0000256" key="7">
    <source>
        <dbReference type="SAM" id="Phobius"/>
    </source>
</evidence>
<keyword evidence="6 7" id="KW-0472">Membrane</keyword>
<reference evidence="8 9" key="1">
    <citation type="submission" date="2014-02" db="EMBL/GenBank/DDBJ databases">
        <authorList>
            <person name="Chen C."/>
            <person name="Conrad T.A."/>
            <person name="Zhou Z."/>
            <person name="Lai Z."/>
            <person name="Zhong G."/>
        </authorList>
    </citation>
    <scope>NUCLEOTIDE SEQUENCE [LARGE SCALE GENOMIC DNA]</scope>
    <source>
        <strain evidence="8 9">Nigg3-28</strain>
    </source>
</reference>